<accession>A0A2P6NII7</accession>
<protein>
    <submittedName>
        <fullName evidence="3">Lipoprotein</fullName>
    </submittedName>
</protein>
<proteinExistence type="predicted"/>
<name>A0A2P6NII7_9EUKA</name>
<feature type="signal peptide" evidence="1">
    <location>
        <begin position="1"/>
        <end position="16"/>
    </location>
</feature>
<dbReference type="AlphaFoldDB" id="A0A2P6NII7"/>
<keyword evidence="4" id="KW-1185">Reference proteome</keyword>
<feature type="chain" id="PRO_5015124262" evidence="1">
    <location>
        <begin position="17"/>
        <end position="337"/>
    </location>
</feature>
<keyword evidence="3" id="KW-0449">Lipoprotein</keyword>
<dbReference type="PANTHER" id="PTHR31737:SF2">
    <property type="entry name" value="PROTEIN TOS1"/>
    <property type="match status" value="1"/>
</dbReference>
<organism evidence="3 4">
    <name type="scientific">Planoprotostelium fungivorum</name>
    <dbReference type="NCBI Taxonomy" id="1890364"/>
    <lineage>
        <taxon>Eukaryota</taxon>
        <taxon>Amoebozoa</taxon>
        <taxon>Evosea</taxon>
        <taxon>Variosea</taxon>
        <taxon>Cavosteliida</taxon>
        <taxon>Cavosteliaceae</taxon>
        <taxon>Planoprotostelium</taxon>
    </lineage>
</organism>
<dbReference type="InterPro" id="IPR018805">
    <property type="entry name" value="YJL171C/Tos1_C"/>
</dbReference>
<dbReference type="STRING" id="1890364.A0A2P6NII7"/>
<evidence type="ECO:0000313" key="4">
    <source>
        <dbReference type="Proteomes" id="UP000241769"/>
    </source>
</evidence>
<sequence>MRSVCLFIALFALCESAAINSFRYTGVGTSSGSYQMITRADPGVWPDCSIPQDQKCGTSTFTVSGPLALLGAALTDGPFTRCPSSHVVQEEEPFKTFVPPGKEVNIMTSAPCSTSQPCLGFSRGTSYHGWGGSKMFVIEYNMPQSTDSSNNIPAIWALNAQVLHSAQYGCNCRGMGGSGGCGELDLVEVITSENISHAFSEIYSMKGATGSGGDYFVRPYNNPRTLLVTFDMATDSITLQHVSSFDWPNSISASQMSSYTTGTVDRTVAFSTAYYPKSNNPTTVSLTNILQQPTLSHVIGTLLDETGNILTPGGSTALSSSLLLTIGMMSLACAMMM</sequence>
<reference evidence="3 4" key="1">
    <citation type="journal article" date="2018" name="Genome Biol. Evol.">
        <title>Multiple Roots of Fruiting Body Formation in Amoebozoa.</title>
        <authorList>
            <person name="Hillmann F."/>
            <person name="Forbes G."/>
            <person name="Novohradska S."/>
            <person name="Ferling I."/>
            <person name="Riege K."/>
            <person name="Groth M."/>
            <person name="Westermann M."/>
            <person name="Marz M."/>
            <person name="Spaller T."/>
            <person name="Winckler T."/>
            <person name="Schaap P."/>
            <person name="Glockner G."/>
        </authorList>
    </citation>
    <scope>NUCLEOTIDE SEQUENCE [LARGE SCALE GENOMIC DNA]</scope>
    <source>
        <strain evidence="3 4">Jena</strain>
    </source>
</reference>
<comment type="caution">
    <text evidence="3">The sequence shown here is derived from an EMBL/GenBank/DDBJ whole genome shotgun (WGS) entry which is preliminary data.</text>
</comment>
<feature type="domain" description="Cell wall protein YJL171C/Tos1 C-terminal" evidence="2">
    <location>
        <begin position="97"/>
        <end position="258"/>
    </location>
</feature>
<dbReference type="EMBL" id="MDYQ01000076">
    <property type="protein sequence ID" value="PRP83776.1"/>
    <property type="molecule type" value="Genomic_DNA"/>
</dbReference>
<dbReference type="Proteomes" id="UP000241769">
    <property type="component" value="Unassembled WGS sequence"/>
</dbReference>
<evidence type="ECO:0000259" key="2">
    <source>
        <dbReference type="Pfam" id="PF10287"/>
    </source>
</evidence>
<keyword evidence="1" id="KW-0732">Signal</keyword>
<dbReference type="OrthoDB" id="118256at2759"/>
<gene>
    <name evidence="3" type="ORF">PROFUN_08974</name>
</gene>
<dbReference type="PANTHER" id="PTHR31737">
    <property type="entry name" value="PROTEIN TOS1"/>
    <property type="match status" value="1"/>
</dbReference>
<dbReference type="Pfam" id="PF10287">
    <property type="entry name" value="YJL171C_Tos1_C"/>
    <property type="match status" value="1"/>
</dbReference>
<dbReference type="InParanoid" id="A0A2P6NII7"/>
<evidence type="ECO:0000313" key="3">
    <source>
        <dbReference type="EMBL" id="PRP83776.1"/>
    </source>
</evidence>
<evidence type="ECO:0000256" key="1">
    <source>
        <dbReference type="SAM" id="SignalP"/>
    </source>
</evidence>